<dbReference type="GO" id="GO:0016491">
    <property type="term" value="F:oxidoreductase activity"/>
    <property type="evidence" value="ECO:0007669"/>
    <property type="project" value="InterPro"/>
</dbReference>
<evidence type="ECO:0000313" key="2">
    <source>
        <dbReference type="EMBL" id="MDI2097684.1"/>
    </source>
</evidence>
<dbReference type="AlphaFoldDB" id="A0AAW6T5R4"/>
<dbReference type="InterPro" id="IPR007037">
    <property type="entry name" value="SIP_rossman_dom"/>
</dbReference>
<evidence type="ECO:0000259" key="1">
    <source>
        <dbReference type="PROSITE" id="PS51384"/>
    </source>
</evidence>
<dbReference type="RefSeq" id="WP_281487468.1">
    <property type="nucleotide sequence ID" value="NZ_JASATX010000001.1"/>
</dbReference>
<dbReference type="Gene3D" id="3.40.50.80">
    <property type="entry name" value="Nucleotide-binding domain of ferredoxin-NADP reductase (FNR) module"/>
    <property type="match status" value="1"/>
</dbReference>
<dbReference type="InterPro" id="IPR039261">
    <property type="entry name" value="FNR_nucleotide-bd"/>
</dbReference>
<dbReference type="PANTHER" id="PTHR30157:SF0">
    <property type="entry name" value="NADPH-DEPENDENT FERRIC-CHELATE REDUCTASE"/>
    <property type="match status" value="1"/>
</dbReference>
<dbReference type="PROSITE" id="PS51384">
    <property type="entry name" value="FAD_FR"/>
    <property type="match status" value="1"/>
</dbReference>
<dbReference type="InterPro" id="IPR013113">
    <property type="entry name" value="SIP_FAD-bd"/>
</dbReference>
<dbReference type="Pfam" id="PF04954">
    <property type="entry name" value="SIP"/>
    <property type="match status" value="1"/>
</dbReference>
<dbReference type="CDD" id="cd06193">
    <property type="entry name" value="siderophore_interacting"/>
    <property type="match status" value="1"/>
</dbReference>
<dbReference type="Proteomes" id="UP001321506">
    <property type="component" value="Unassembled WGS sequence"/>
</dbReference>
<dbReference type="InterPro" id="IPR017927">
    <property type="entry name" value="FAD-bd_FR_type"/>
</dbReference>
<reference evidence="2 3" key="1">
    <citation type="submission" date="2023-04" db="EMBL/GenBank/DDBJ databases">
        <title>Klugiella caeni sp. nov. isolated from the sludge of biochemical tank.</title>
        <authorList>
            <person name="Geng K."/>
        </authorList>
    </citation>
    <scope>NUCLEOTIDE SEQUENCE [LARGE SCALE GENOMIC DNA]</scope>
    <source>
        <strain evidence="2 3">YN-L-19</strain>
    </source>
</reference>
<sequence>MLPFAPDAPLLTREHSLVEADAPRARRFEELPSKTDSPGYRPYRVRLTALTPLTPSFVRATFTGPELDRFGTDGLDQRVKLVFPLLGVPGIGISDFGFDDPRTIADGDWYARWRALPDELRNPFRTYTVRAVRPGAGQVDVDLVRHPTAPGTSAGPAARWLAQARVGDELVLIGPDAGSIHSAIGIDWQPGDARELLLAGDETAAPAICSVLEQLPADRRATAFIEVPDSRDALPIAVAPDQHRITWLPREGRPTGALLEPAVRAWLTRHPETFATGLASAPQRINEVDVDSELLWESPGRLDGDGFYAWLAGEAGVIKSLRRLLVSETGIDRRRVAFMGYWRLGKAEAQ</sequence>
<proteinExistence type="predicted"/>
<feature type="domain" description="FAD-binding FR-type" evidence="1">
    <location>
        <begin position="40"/>
        <end position="182"/>
    </location>
</feature>
<gene>
    <name evidence="2" type="ORF">QF206_01705</name>
</gene>
<name>A0AAW6T5R4_9MICO</name>
<comment type="caution">
    <text evidence="2">The sequence shown here is derived from an EMBL/GenBank/DDBJ whole genome shotgun (WGS) entry which is preliminary data.</text>
</comment>
<accession>A0AAW6T5R4</accession>
<dbReference type="PANTHER" id="PTHR30157">
    <property type="entry name" value="FERRIC REDUCTASE, NADPH-DEPENDENT"/>
    <property type="match status" value="1"/>
</dbReference>
<dbReference type="Gene3D" id="2.40.30.10">
    <property type="entry name" value="Translation factors"/>
    <property type="match status" value="1"/>
</dbReference>
<keyword evidence="3" id="KW-1185">Reference proteome</keyword>
<dbReference type="InterPro" id="IPR017938">
    <property type="entry name" value="Riboflavin_synthase-like_b-brl"/>
</dbReference>
<organism evidence="2 3">
    <name type="scientific">Ruicaihuangia caeni</name>
    <dbReference type="NCBI Taxonomy" id="3042517"/>
    <lineage>
        <taxon>Bacteria</taxon>
        <taxon>Bacillati</taxon>
        <taxon>Actinomycetota</taxon>
        <taxon>Actinomycetes</taxon>
        <taxon>Micrococcales</taxon>
        <taxon>Microbacteriaceae</taxon>
        <taxon>Ruicaihuangia</taxon>
    </lineage>
</organism>
<protein>
    <submittedName>
        <fullName evidence="2">Siderophore-interacting protein</fullName>
    </submittedName>
</protein>
<dbReference type="SUPFAM" id="SSF63380">
    <property type="entry name" value="Riboflavin synthase domain-like"/>
    <property type="match status" value="1"/>
</dbReference>
<dbReference type="EMBL" id="JASATX010000001">
    <property type="protein sequence ID" value="MDI2097684.1"/>
    <property type="molecule type" value="Genomic_DNA"/>
</dbReference>
<dbReference type="Pfam" id="PF08021">
    <property type="entry name" value="FAD_binding_9"/>
    <property type="match status" value="1"/>
</dbReference>
<evidence type="ECO:0000313" key="3">
    <source>
        <dbReference type="Proteomes" id="UP001321506"/>
    </source>
</evidence>
<dbReference type="InterPro" id="IPR039374">
    <property type="entry name" value="SIP_fam"/>
</dbReference>